<reference evidence="9" key="1">
    <citation type="submission" date="2009-11" db="EMBL/GenBank/DDBJ databases">
        <title>The complete chromosome 1 of Sphaerobacter thermophilus DSM 20745.</title>
        <authorList>
            <person name="Lucas S."/>
            <person name="Copeland A."/>
            <person name="Lapidus A."/>
            <person name="Glavina del Rio T."/>
            <person name="Dalin E."/>
            <person name="Tice H."/>
            <person name="Bruce D."/>
            <person name="Goodwin L."/>
            <person name="Pitluck S."/>
            <person name="Kyrpides N."/>
            <person name="Mavromatis K."/>
            <person name="Ivanova N."/>
            <person name="Mikhailova N."/>
            <person name="LaButti K.M."/>
            <person name="Clum A."/>
            <person name="Sun H.I."/>
            <person name="Brettin T."/>
            <person name="Detter J.C."/>
            <person name="Han C."/>
            <person name="Larimer F."/>
            <person name="Land M."/>
            <person name="Hauser L."/>
            <person name="Markowitz V."/>
            <person name="Cheng J.F."/>
            <person name="Hugenholtz P."/>
            <person name="Woyke T."/>
            <person name="Wu D."/>
            <person name="Steenblock K."/>
            <person name="Schneider S."/>
            <person name="Pukall R."/>
            <person name="Goeker M."/>
            <person name="Klenk H.P."/>
            <person name="Eisen J.A."/>
        </authorList>
    </citation>
    <scope>NUCLEOTIDE SEQUENCE [LARGE SCALE GENOMIC DNA]</scope>
    <source>
        <strain evidence="9">ATCC 49802 / DSM 20745 / S 6022</strain>
    </source>
</reference>
<dbReference type="InterPro" id="IPR036097">
    <property type="entry name" value="HisK_dim/P_sf"/>
</dbReference>
<dbReference type="PANTHER" id="PTHR43711:SF1">
    <property type="entry name" value="HISTIDINE KINASE 1"/>
    <property type="match status" value="1"/>
</dbReference>
<evidence type="ECO:0000256" key="5">
    <source>
        <dbReference type="ARBA" id="ARBA00022777"/>
    </source>
</evidence>
<keyword evidence="4 8" id="KW-0808">Transferase</keyword>
<dbReference type="InParanoid" id="D1C555"/>
<organism evidence="8 9">
    <name type="scientific">Sphaerobacter thermophilus (strain ATCC 49802 / DSM 20745 / KCCM 41009 / NCIMB 13125 / S 6022)</name>
    <dbReference type="NCBI Taxonomy" id="479434"/>
    <lineage>
        <taxon>Bacteria</taxon>
        <taxon>Pseudomonadati</taxon>
        <taxon>Thermomicrobiota</taxon>
        <taxon>Thermomicrobia</taxon>
        <taxon>Sphaerobacterales</taxon>
        <taxon>Sphaerobacterineae</taxon>
        <taxon>Sphaerobacteraceae</taxon>
        <taxon>Sphaerobacter</taxon>
    </lineage>
</organism>
<dbReference type="Pfam" id="PF02518">
    <property type="entry name" value="HATPase_c"/>
    <property type="match status" value="1"/>
</dbReference>
<dbReference type="EMBL" id="CP001823">
    <property type="protein sequence ID" value="ACZ39372.1"/>
    <property type="molecule type" value="Genomic_DNA"/>
</dbReference>
<proteinExistence type="predicted"/>
<dbReference type="PROSITE" id="PS50109">
    <property type="entry name" value="HIS_KIN"/>
    <property type="match status" value="1"/>
</dbReference>
<dbReference type="FunFam" id="3.30.565.10:FF:000006">
    <property type="entry name" value="Sensor histidine kinase WalK"/>
    <property type="match status" value="1"/>
</dbReference>
<comment type="catalytic activity">
    <reaction evidence="1">
        <text>ATP + protein L-histidine = ADP + protein N-phospho-L-histidine.</text>
        <dbReference type="EC" id="2.7.13.3"/>
    </reaction>
</comment>
<dbReference type="PRINTS" id="PR00344">
    <property type="entry name" value="BCTRLSENSOR"/>
</dbReference>
<evidence type="ECO:0000313" key="8">
    <source>
        <dbReference type="EMBL" id="ACZ39372.1"/>
    </source>
</evidence>
<dbReference type="RefSeq" id="WP_012872418.1">
    <property type="nucleotide sequence ID" value="NC_013523.1"/>
</dbReference>
<dbReference type="Proteomes" id="UP000002027">
    <property type="component" value="Chromosome 1"/>
</dbReference>
<dbReference type="InterPro" id="IPR004358">
    <property type="entry name" value="Sig_transdc_His_kin-like_C"/>
</dbReference>
<keyword evidence="6" id="KW-0902">Two-component regulatory system</keyword>
<evidence type="ECO:0000256" key="3">
    <source>
        <dbReference type="ARBA" id="ARBA00022553"/>
    </source>
</evidence>
<dbReference type="InterPro" id="IPR003661">
    <property type="entry name" value="HisK_dim/P_dom"/>
</dbReference>
<evidence type="ECO:0000256" key="1">
    <source>
        <dbReference type="ARBA" id="ARBA00000085"/>
    </source>
</evidence>
<dbReference type="KEGG" id="sti:Sthe_1940"/>
<dbReference type="CDD" id="cd00082">
    <property type="entry name" value="HisKA"/>
    <property type="match status" value="1"/>
</dbReference>
<dbReference type="CDD" id="cd00075">
    <property type="entry name" value="HATPase"/>
    <property type="match status" value="1"/>
</dbReference>
<dbReference type="SUPFAM" id="SSF47384">
    <property type="entry name" value="Homodimeric domain of signal transducing histidine kinase"/>
    <property type="match status" value="1"/>
</dbReference>
<evidence type="ECO:0000256" key="2">
    <source>
        <dbReference type="ARBA" id="ARBA00012438"/>
    </source>
</evidence>
<dbReference type="Gene3D" id="1.10.287.130">
    <property type="match status" value="1"/>
</dbReference>
<keyword evidence="3" id="KW-0597">Phosphoprotein</keyword>
<dbReference type="SMART" id="SM00387">
    <property type="entry name" value="HATPase_c"/>
    <property type="match status" value="1"/>
</dbReference>
<reference evidence="8 9" key="2">
    <citation type="journal article" date="2010" name="Stand. Genomic Sci.">
        <title>Complete genome sequence of Desulfohalobium retbaense type strain (HR(100)).</title>
        <authorList>
            <person name="Spring S."/>
            <person name="Nolan M."/>
            <person name="Lapidus A."/>
            <person name="Glavina Del Rio T."/>
            <person name="Copeland A."/>
            <person name="Tice H."/>
            <person name="Cheng J.F."/>
            <person name="Lucas S."/>
            <person name="Land M."/>
            <person name="Chen F."/>
            <person name="Bruce D."/>
            <person name="Goodwin L."/>
            <person name="Pitluck S."/>
            <person name="Ivanova N."/>
            <person name="Mavromatis K."/>
            <person name="Mikhailova N."/>
            <person name="Pati A."/>
            <person name="Chen A."/>
            <person name="Palaniappan K."/>
            <person name="Hauser L."/>
            <person name="Chang Y.J."/>
            <person name="Jeffries C.D."/>
            <person name="Munk C."/>
            <person name="Kiss H."/>
            <person name="Chain P."/>
            <person name="Han C."/>
            <person name="Brettin T."/>
            <person name="Detter J.C."/>
            <person name="Schuler E."/>
            <person name="Goker M."/>
            <person name="Rohde M."/>
            <person name="Bristow J."/>
            <person name="Eisen J.A."/>
            <person name="Markowitz V."/>
            <person name="Hugenholtz P."/>
            <person name="Kyrpides N.C."/>
            <person name="Klenk H.P."/>
        </authorList>
    </citation>
    <scope>NUCLEOTIDE SEQUENCE [LARGE SCALE GENOMIC DNA]</scope>
    <source>
        <strain evidence="9">ATCC 49802 / DSM 20745 / S 6022</strain>
    </source>
</reference>
<dbReference type="Gene3D" id="3.30.450.40">
    <property type="match status" value="1"/>
</dbReference>
<dbReference type="SUPFAM" id="SSF55781">
    <property type="entry name" value="GAF domain-like"/>
    <property type="match status" value="1"/>
</dbReference>
<accession>D1C555</accession>
<protein>
    <recommendedName>
        <fullName evidence="2">histidine kinase</fullName>
        <ecNumber evidence="2">2.7.13.3</ecNumber>
    </recommendedName>
</protein>
<dbReference type="Pfam" id="PF00512">
    <property type="entry name" value="HisKA"/>
    <property type="match status" value="1"/>
</dbReference>
<dbReference type="EC" id="2.7.13.3" evidence="2"/>
<feature type="domain" description="Histidine kinase" evidence="7">
    <location>
        <begin position="140"/>
        <end position="356"/>
    </location>
</feature>
<dbReference type="SUPFAM" id="SSF55874">
    <property type="entry name" value="ATPase domain of HSP90 chaperone/DNA topoisomerase II/histidine kinase"/>
    <property type="match status" value="1"/>
</dbReference>
<dbReference type="InterPro" id="IPR003594">
    <property type="entry name" value="HATPase_dom"/>
</dbReference>
<evidence type="ECO:0000259" key="7">
    <source>
        <dbReference type="PROSITE" id="PS50109"/>
    </source>
</evidence>
<dbReference type="FunCoup" id="D1C555">
    <property type="interactions" value="216"/>
</dbReference>
<dbReference type="InterPro" id="IPR005467">
    <property type="entry name" value="His_kinase_dom"/>
</dbReference>
<name>D1C555_SPHTD</name>
<gene>
    <name evidence="8" type="ordered locus">Sthe_1940</name>
</gene>
<dbReference type="eggNOG" id="COG2205">
    <property type="taxonomic scope" value="Bacteria"/>
</dbReference>
<dbReference type="InterPro" id="IPR050736">
    <property type="entry name" value="Sensor_HK_Regulatory"/>
</dbReference>
<evidence type="ECO:0000313" key="9">
    <source>
        <dbReference type="Proteomes" id="UP000002027"/>
    </source>
</evidence>
<dbReference type="SMART" id="SM00388">
    <property type="entry name" value="HisKA"/>
    <property type="match status" value="1"/>
</dbReference>
<dbReference type="AlphaFoldDB" id="D1C555"/>
<keyword evidence="9" id="KW-1185">Reference proteome</keyword>
<dbReference type="HOGENOM" id="CLU_663325_0_0_0"/>
<dbReference type="InterPro" id="IPR029016">
    <property type="entry name" value="GAF-like_dom_sf"/>
</dbReference>
<dbReference type="PANTHER" id="PTHR43711">
    <property type="entry name" value="TWO-COMPONENT HISTIDINE KINASE"/>
    <property type="match status" value="1"/>
</dbReference>
<dbReference type="Gene3D" id="3.30.565.10">
    <property type="entry name" value="Histidine kinase-like ATPase, C-terminal domain"/>
    <property type="match status" value="1"/>
</dbReference>
<keyword evidence="5 8" id="KW-0418">Kinase</keyword>
<evidence type="ECO:0000256" key="4">
    <source>
        <dbReference type="ARBA" id="ARBA00022679"/>
    </source>
</evidence>
<evidence type="ECO:0000256" key="6">
    <source>
        <dbReference type="ARBA" id="ARBA00023012"/>
    </source>
</evidence>
<dbReference type="InterPro" id="IPR036890">
    <property type="entry name" value="HATPase_C_sf"/>
</dbReference>
<sequence length="366" mass="39571">MTTTPTKQTTADLDDLACALFRPLNLDDLLAALPGLLAAALGDGLEWRVRIAADDRPFEAPALAEARWQVSLPLRHDGRLLGAIVAGSRKAVAPDWWDEDRAGRAASLIAAAIDHHQRAARPAGRLASQGAHLRSDLAAILSHEMRTPLASIKGYASALLLEDAYWDEETRREFLLAIDAETDHLTQLIEDVLDASIIEAGALRIEPEPILLPHMVRRAIDKLALRTDRHRFVLSFPPDFPAVMADALRIDQVLSNLLDNAVKYSPQGGLIVVSGRVAGDEVVVSVADQGIGIAPEHLNKLFERYFRASTNGRRVAGTGLGLPISDAIIRAHGGRIWAESTVGQGTVFSFTLPLAPRDTETDAEGS</sequence>
<dbReference type="STRING" id="479434.Sthe_1940"/>
<dbReference type="GO" id="GO:0000155">
    <property type="term" value="F:phosphorelay sensor kinase activity"/>
    <property type="evidence" value="ECO:0007669"/>
    <property type="project" value="InterPro"/>
</dbReference>